<organism evidence="9 10">
    <name type="scientific">Henosepilachna vigintioctopunctata</name>
    <dbReference type="NCBI Taxonomy" id="420089"/>
    <lineage>
        <taxon>Eukaryota</taxon>
        <taxon>Metazoa</taxon>
        <taxon>Ecdysozoa</taxon>
        <taxon>Arthropoda</taxon>
        <taxon>Hexapoda</taxon>
        <taxon>Insecta</taxon>
        <taxon>Pterygota</taxon>
        <taxon>Neoptera</taxon>
        <taxon>Endopterygota</taxon>
        <taxon>Coleoptera</taxon>
        <taxon>Polyphaga</taxon>
        <taxon>Cucujiformia</taxon>
        <taxon>Coccinelloidea</taxon>
        <taxon>Coccinellidae</taxon>
        <taxon>Epilachninae</taxon>
        <taxon>Epilachnini</taxon>
        <taxon>Henosepilachna</taxon>
    </lineage>
</organism>
<dbReference type="Proteomes" id="UP001431783">
    <property type="component" value="Unassembled WGS sequence"/>
</dbReference>
<proteinExistence type="predicted"/>
<feature type="compositionally biased region" description="Polar residues" evidence="7">
    <location>
        <begin position="100"/>
        <end position="120"/>
    </location>
</feature>
<evidence type="ECO:0000256" key="5">
    <source>
        <dbReference type="ARBA" id="ARBA00023163"/>
    </source>
</evidence>
<dbReference type="GO" id="GO:0006355">
    <property type="term" value="P:regulation of DNA-templated transcription"/>
    <property type="evidence" value="ECO:0007669"/>
    <property type="project" value="InterPro"/>
</dbReference>
<evidence type="ECO:0000256" key="4">
    <source>
        <dbReference type="ARBA" id="ARBA00023125"/>
    </source>
</evidence>
<dbReference type="SUPFAM" id="SSF102031">
    <property type="entry name" value="AXH domain"/>
    <property type="match status" value="1"/>
</dbReference>
<dbReference type="PANTHER" id="PTHR13392:SF13">
    <property type="entry name" value="AXH DOMAIN-CONTAINING PROTEIN"/>
    <property type="match status" value="1"/>
</dbReference>
<dbReference type="Pfam" id="PF08517">
    <property type="entry name" value="AXH"/>
    <property type="match status" value="1"/>
</dbReference>
<evidence type="ECO:0000313" key="10">
    <source>
        <dbReference type="Proteomes" id="UP001431783"/>
    </source>
</evidence>
<dbReference type="SMART" id="SM00536">
    <property type="entry name" value="AXH"/>
    <property type="match status" value="1"/>
</dbReference>
<keyword evidence="5" id="KW-0804">Transcription</keyword>
<gene>
    <name evidence="9" type="ORF">WA026_022272</name>
</gene>
<comment type="caution">
    <text evidence="9">The sequence shown here is derived from an EMBL/GenBank/DDBJ whole genome shotgun (WGS) entry which is preliminary data.</text>
</comment>
<dbReference type="GO" id="GO:0003723">
    <property type="term" value="F:RNA binding"/>
    <property type="evidence" value="ECO:0007669"/>
    <property type="project" value="InterPro"/>
</dbReference>
<dbReference type="InterPro" id="IPR043404">
    <property type="entry name" value="ATAXIN1-like"/>
</dbReference>
<evidence type="ECO:0000256" key="1">
    <source>
        <dbReference type="ARBA" id="ARBA00004123"/>
    </source>
</evidence>
<keyword evidence="4" id="KW-0238">DNA-binding</keyword>
<sequence>MVVVARSLDKYDVSLLLTESCQIGVESTLEHPFFIYGHGWASCSPEKTLQYYGLKVNKLQVGDILVSLTPRQPSNQFDRSSTIVTTATTTSMTTRLISAASSTNSNQLQTQPLNLHSSNAAPPRTLSPDSLAARKRRWSAPDQICEEDHNTRRHRGE</sequence>
<dbReference type="InterPro" id="IPR036096">
    <property type="entry name" value="Ataxin_AXH_dom_sf"/>
</dbReference>
<keyword evidence="2" id="KW-0678">Repressor</keyword>
<keyword evidence="3" id="KW-0805">Transcription regulation</keyword>
<protein>
    <recommendedName>
        <fullName evidence="8">AXH domain-containing protein</fullName>
    </recommendedName>
</protein>
<comment type="subcellular location">
    <subcellularLocation>
        <location evidence="1">Nucleus</location>
    </subcellularLocation>
</comment>
<dbReference type="GO" id="GO:0005634">
    <property type="term" value="C:nucleus"/>
    <property type="evidence" value="ECO:0007669"/>
    <property type="project" value="UniProtKB-SubCell"/>
</dbReference>
<dbReference type="AlphaFoldDB" id="A0AAW1VAU0"/>
<dbReference type="EMBL" id="JARQZJ010000139">
    <property type="protein sequence ID" value="KAK9892811.1"/>
    <property type="molecule type" value="Genomic_DNA"/>
</dbReference>
<evidence type="ECO:0000313" key="9">
    <source>
        <dbReference type="EMBL" id="KAK9892811.1"/>
    </source>
</evidence>
<evidence type="ECO:0000256" key="7">
    <source>
        <dbReference type="SAM" id="MobiDB-lite"/>
    </source>
</evidence>
<name>A0AAW1VAU0_9CUCU</name>
<reference evidence="9 10" key="1">
    <citation type="submission" date="2023-03" db="EMBL/GenBank/DDBJ databases">
        <title>Genome insight into feeding habits of ladybird beetles.</title>
        <authorList>
            <person name="Li H.-S."/>
            <person name="Huang Y.-H."/>
            <person name="Pang H."/>
        </authorList>
    </citation>
    <scope>NUCLEOTIDE SEQUENCE [LARGE SCALE GENOMIC DNA]</scope>
    <source>
        <strain evidence="9">SYSU_2023b</strain>
        <tissue evidence="9">Whole body</tissue>
    </source>
</reference>
<feature type="domain" description="AXH" evidence="8">
    <location>
        <begin position="1"/>
        <end position="76"/>
    </location>
</feature>
<feature type="region of interest" description="Disordered" evidence="7">
    <location>
        <begin position="100"/>
        <end position="157"/>
    </location>
</feature>
<keyword evidence="6" id="KW-0539">Nucleus</keyword>
<evidence type="ECO:0000256" key="6">
    <source>
        <dbReference type="ARBA" id="ARBA00023242"/>
    </source>
</evidence>
<evidence type="ECO:0000256" key="3">
    <source>
        <dbReference type="ARBA" id="ARBA00023015"/>
    </source>
</evidence>
<keyword evidence="10" id="KW-1185">Reference proteome</keyword>
<accession>A0AAW1VAU0</accession>
<evidence type="ECO:0000259" key="8">
    <source>
        <dbReference type="PROSITE" id="PS51148"/>
    </source>
</evidence>
<dbReference type="GO" id="GO:0003677">
    <property type="term" value="F:DNA binding"/>
    <property type="evidence" value="ECO:0007669"/>
    <property type="project" value="UniProtKB-KW"/>
</dbReference>
<dbReference type="InterPro" id="IPR003652">
    <property type="entry name" value="Ataxin_AXH_dom"/>
</dbReference>
<dbReference type="PANTHER" id="PTHR13392">
    <property type="entry name" value="ATAXIN 1"/>
    <property type="match status" value="1"/>
</dbReference>
<evidence type="ECO:0000256" key="2">
    <source>
        <dbReference type="ARBA" id="ARBA00022491"/>
    </source>
</evidence>
<dbReference type="PROSITE" id="PS51148">
    <property type="entry name" value="AXH"/>
    <property type="match status" value="1"/>
</dbReference>